<evidence type="ECO:0000256" key="6">
    <source>
        <dbReference type="PROSITE-ProRule" id="PRU00043"/>
    </source>
</evidence>
<evidence type="ECO:0000313" key="9">
    <source>
        <dbReference type="Proteomes" id="UP001165941"/>
    </source>
</evidence>
<name>A0ABX0SEK5_PONBL</name>
<keyword evidence="2" id="KW-0812">Transmembrane</keyword>
<keyword evidence="5" id="KW-0325">Glycoprotein</keyword>
<protein>
    <submittedName>
        <fullName evidence="8">Protocadherin gamma-A11</fullName>
    </submittedName>
</protein>
<dbReference type="EMBL" id="PGGH01365824">
    <property type="protein sequence ID" value="NIG61811.1"/>
    <property type="molecule type" value="Genomic_DNA"/>
</dbReference>
<evidence type="ECO:0000256" key="1">
    <source>
        <dbReference type="ARBA" id="ARBA00004167"/>
    </source>
</evidence>
<evidence type="ECO:0000259" key="7">
    <source>
        <dbReference type="PROSITE" id="PS50268"/>
    </source>
</evidence>
<keyword evidence="9" id="KW-1185">Reference proteome</keyword>
<keyword evidence="4" id="KW-0472">Membrane</keyword>
<dbReference type="PANTHER" id="PTHR24028">
    <property type="entry name" value="CADHERIN-87A"/>
    <property type="match status" value="1"/>
</dbReference>
<evidence type="ECO:0000256" key="5">
    <source>
        <dbReference type="ARBA" id="ARBA00023180"/>
    </source>
</evidence>
<dbReference type="SUPFAM" id="SSF49313">
    <property type="entry name" value="Cadherin-like"/>
    <property type="match status" value="2"/>
</dbReference>
<keyword evidence="6" id="KW-0106">Calcium</keyword>
<comment type="subcellular location">
    <subcellularLocation>
        <location evidence="1">Membrane</location>
        <topology evidence="1">Single-pass membrane protein</topology>
    </subcellularLocation>
</comment>
<dbReference type="InterPro" id="IPR002126">
    <property type="entry name" value="Cadherin-like_dom"/>
</dbReference>
<evidence type="ECO:0000256" key="2">
    <source>
        <dbReference type="ARBA" id="ARBA00022692"/>
    </source>
</evidence>
<organism evidence="8 9">
    <name type="scientific">Pontoporia blainvillei</name>
    <name type="common">Franciscana</name>
    <name type="synonym">Delphinus blainvillei</name>
    <dbReference type="NCBI Taxonomy" id="48723"/>
    <lineage>
        <taxon>Eukaryota</taxon>
        <taxon>Metazoa</taxon>
        <taxon>Chordata</taxon>
        <taxon>Craniata</taxon>
        <taxon>Vertebrata</taxon>
        <taxon>Euteleostomi</taxon>
        <taxon>Mammalia</taxon>
        <taxon>Eutheria</taxon>
        <taxon>Laurasiatheria</taxon>
        <taxon>Artiodactyla</taxon>
        <taxon>Whippomorpha</taxon>
        <taxon>Cetacea</taxon>
        <taxon>Odontoceti</taxon>
        <taxon>Pontoporiidae</taxon>
        <taxon>Pontoporia</taxon>
    </lineage>
</organism>
<gene>
    <name evidence="8" type="ORF">BU61_11047</name>
</gene>
<dbReference type="PROSITE" id="PS50268">
    <property type="entry name" value="CADHERIN_2"/>
    <property type="match status" value="1"/>
</dbReference>
<dbReference type="InterPro" id="IPR050174">
    <property type="entry name" value="Protocadherin/Cadherin-CA"/>
</dbReference>
<evidence type="ECO:0000256" key="3">
    <source>
        <dbReference type="ARBA" id="ARBA00022989"/>
    </source>
</evidence>
<dbReference type="CDD" id="cd11304">
    <property type="entry name" value="Cadherin_repeat"/>
    <property type="match status" value="1"/>
</dbReference>
<keyword evidence="3" id="KW-1133">Transmembrane helix</keyword>
<evidence type="ECO:0000256" key="4">
    <source>
        <dbReference type="ARBA" id="ARBA00023136"/>
    </source>
</evidence>
<dbReference type="Proteomes" id="UP001165941">
    <property type="component" value="Unassembled WGS sequence"/>
</dbReference>
<dbReference type="Gene3D" id="2.60.40.60">
    <property type="entry name" value="Cadherins"/>
    <property type="match status" value="2"/>
</dbReference>
<sequence>MERSTRNRATRIPTLVVDANYDPSTSNFSQNVYRVSLQEDMPLGTSIVRLRATDLDKGIKVEIKNVFAAQSTHIQFGLDHGRGEMKTLSTSEYEEIKNYSIVLEGRNGDAAPQTVTALFKTQDPDSGENRKGKCLVQENTLFRTESFTNNYYKLVTDGALEWEQTLEYNVTITAADRSKAPLCSSRKHHTAQWRRQQRCSSFPSVLLSGPRG</sequence>
<comment type="caution">
    <text evidence="8">The sequence shown here is derived from an EMBL/GenBank/DDBJ whole genome shotgun (WGS) entry which is preliminary data.</text>
</comment>
<dbReference type="PANTHER" id="PTHR24028:SF336">
    <property type="entry name" value="CADHERIN DOMAIN-CONTAINING PROTEIN"/>
    <property type="match status" value="1"/>
</dbReference>
<dbReference type="InterPro" id="IPR015919">
    <property type="entry name" value="Cadherin-like_sf"/>
</dbReference>
<proteinExistence type="predicted"/>
<accession>A0ABX0SEK5</accession>
<reference evidence="8" key="1">
    <citation type="submission" date="2018-05" db="EMBL/GenBank/DDBJ databases">
        <authorList>
            <person name="Pedro S.L.S."/>
            <person name="Freitas R.C."/>
            <person name="Barreto A.S."/>
            <person name="Lima A.O.S."/>
        </authorList>
    </citation>
    <scope>NUCLEOTIDE SEQUENCE</scope>
    <source>
        <strain evidence="8">BP203</strain>
        <tissue evidence="8">Muscle</tissue>
    </source>
</reference>
<feature type="domain" description="Cadherin" evidence="7">
    <location>
        <begin position="29"/>
        <end position="142"/>
    </location>
</feature>
<dbReference type="Pfam" id="PF00028">
    <property type="entry name" value="Cadherin"/>
    <property type="match status" value="1"/>
</dbReference>
<evidence type="ECO:0000313" key="8">
    <source>
        <dbReference type="EMBL" id="NIG61811.1"/>
    </source>
</evidence>
<dbReference type="PRINTS" id="PR00205">
    <property type="entry name" value="CADHERIN"/>
</dbReference>